<evidence type="ECO:0000313" key="2">
    <source>
        <dbReference type="EMBL" id="KIF82022.1"/>
    </source>
</evidence>
<name>A0A0C1YTU0_9BURK</name>
<evidence type="ECO:0000313" key="3">
    <source>
        <dbReference type="EMBL" id="KIF84092.1"/>
    </source>
</evidence>
<dbReference type="Proteomes" id="UP000031572">
    <property type="component" value="Unassembled WGS sequence"/>
</dbReference>
<dbReference type="EMBL" id="JWJG01000028">
    <property type="protein sequence ID" value="KIF82022.1"/>
    <property type="molecule type" value="Genomic_DNA"/>
</dbReference>
<evidence type="ECO:0000313" key="1">
    <source>
        <dbReference type="EMBL" id="KIF81661.1"/>
    </source>
</evidence>
<comment type="caution">
    <text evidence="3">The sequence shown here is derived from an EMBL/GenBank/DDBJ whole genome shotgun (WGS) entry which is preliminary data.</text>
</comment>
<accession>A0A0C1YTU0</accession>
<protein>
    <submittedName>
        <fullName evidence="3">Uncharacterized protein</fullName>
    </submittedName>
</protein>
<keyword evidence="4" id="KW-1185">Reference proteome</keyword>
<proteinExistence type="predicted"/>
<organism evidence="3 4">
    <name type="scientific">Noviherbaspirillum autotrophicum</name>
    <dbReference type="NCBI Taxonomy" id="709839"/>
    <lineage>
        <taxon>Bacteria</taxon>
        <taxon>Pseudomonadati</taxon>
        <taxon>Pseudomonadota</taxon>
        <taxon>Betaproteobacteria</taxon>
        <taxon>Burkholderiales</taxon>
        <taxon>Oxalobacteraceae</taxon>
        <taxon>Noviherbaspirillum</taxon>
    </lineage>
</organism>
<dbReference type="EMBL" id="JWJG01000007">
    <property type="protein sequence ID" value="KIF84092.1"/>
    <property type="molecule type" value="Genomic_DNA"/>
</dbReference>
<reference evidence="3 4" key="1">
    <citation type="submission" date="2014-12" db="EMBL/GenBank/DDBJ databases">
        <title>Denitrispirillum autotrophicum gen. nov., sp. nov., Denitrifying, Facultatively Autotrophic Bacteria Isolated from Rice Paddy Soil.</title>
        <authorList>
            <person name="Ishii S."/>
            <person name="Ashida N."/>
            <person name="Ohno H."/>
            <person name="Otsuka S."/>
            <person name="Yokota A."/>
            <person name="Senoo K."/>
        </authorList>
    </citation>
    <scope>NUCLEOTIDE SEQUENCE [LARGE SCALE GENOMIC DNA]</scope>
    <source>
        <strain evidence="3 4">TSA66</strain>
    </source>
</reference>
<dbReference type="AlphaFoldDB" id="A0A0C1YTU0"/>
<dbReference type="EMBL" id="JWJG01000028">
    <property type="protein sequence ID" value="KIF81661.1"/>
    <property type="molecule type" value="Genomic_DNA"/>
</dbReference>
<gene>
    <name evidence="3" type="ORF">TSA66_00630</name>
    <name evidence="1" type="ORF">TSA66_14065</name>
    <name evidence="2" type="ORF">TSA66_16400</name>
</gene>
<evidence type="ECO:0000313" key="4">
    <source>
        <dbReference type="Proteomes" id="UP000031572"/>
    </source>
</evidence>
<sequence>MFLLNYPAPVIQVDLPNGTASVGTDVGPLYAVPSQFKMTLSTGEAITAKTMSGVEITGLDARRTLGCK</sequence>